<accession>A0A2T0AVD1</accession>
<dbReference type="Pfam" id="PF13212">
    <property type="entry name" value="DUF4020"/>
    <property type="match status" value="1"/>
</dbReference>
<comment type="caution">
    <text evidence="2">The sequence shown here is derived from an EMBL/GenBank/DDBJ whole genome shotgun (WGS) entry which is preliminary data.</text>
</comment>
<dbReference type="CDD" id="cd01406">
    <property type="entry name" value="SIR2-like"/>
    <property type="match status" value="1"/>
</dbReference>
<dbReference type="SUPFAM" id="SSF52467">
    <property type="entry name" value="DHS-like NAD/FAD-binding domain"/>
    <property type="match status" value="1"/>
</dbReference>
<dbReference type="InterPro" id="IPR025093">
    <property type="entry name" value="DUF4020"/>
</dbReference>
<dbReference type="AlphaFoldDB" id="A0A2T0AVD1"/>
<protein>
    <recommendedName>
        <fullName evidence="1">DUF4020 domain-containing protein</fullName>
    </recommendedName>
</protein>
<dbReference type="RefSeq" id="WP_106004657.1">
    <property type="nucleotide sequence ID" value="NZ_CP136419.1"/>
</dbReference>
<reference evidence="2 3" key="1">
    <citation type="submission" date="2018-03" db="EMBL/GenBank/DDBJ databases">
        <title>Genome sequence of Moorella humiferrea DSM 23265.</title>
        <authorList>
            <person name="Poehlein A."/>
            <person name="Daniel R."/>
        </authorList>
    </citation>
    <scope>NUCLEOTIDE SEQUENCE [LARGE SCALE GENOMIC DNA]</scope>
    <source>
        <strain evidence="2 3">DSM 23265</strain>
    </source>
</reference>
<gene>
    <name evidence="2" type="ORF">MOHU_06350</name>
</gene>
<name>A0A2T0AVD1_9FIRM</name>
<organism evidence="2 3">
    <name type="scientific">Neomoorella humiferrea</name>
    <dbReference type="NCBI Taxonomy" id="676965"/>
    <lineage>
        <taxon>Bacteria</taxon>
        <taxon>Bacillati</taxon>
        <taxon>Bacillota</taxon>
        <taxon>Clostridia</taxon>
        <taxon>Neomoorellales</taxon>
        <taxon>Neomoorellaceae</taxon>
        <taxon>Neomoorella</taxon>
    </lineage>
</organism>
<dbReference type="Gene3D" id="3.40.50.1220">
    <property type="entry name" value="TPP-binding domain"/>
    <property type="match status" value="1"/>
</dbReference>
<proteinExistence type="predicted"/>
<evidence type="ECO:0000313" key="2">
    <source>
        <dbReference type="EMBL" id="PRR74654.1"/>
    </source>
</evidence>
<dbReference type="InterPro" id="IPR029035">
    <property type="entry name" value="DHS-like_NAD/FAD-binding_dom"/>
</dbReference>
<feature type="domain" description="DUF4020" evidence="1">
    <location>
        <begin position="1019"/>
        <end position="1109"/>
    </location>
</feature>
<dbReference type="Proteomes" id="UP000238415">
    <property type="component" value="Unassembled WGS sequence"/>
</dbReference>
<sequence>MWIGKIKLPEELINAQVDGRLVIFAGAGVSMSPPSSLPNFRDLVRKIESKTGNLLTWEPEKEAPDRFLGRLKEKGPRVHKLVWDIIKNQDSNPTELHYALLSLFRSPQEVRIVTTNFDTHFSTAAAELFGGEVPIYRAPALPLGHRFNGIVYLHGCVDQKPEELILTDIDFGRAYLTEGWATRFLVGIFSSYEVLFVGYSHNDLPMEYLGRGLPPETKRYALIPEDETEKWKFRGIELIPYPRSREDRNHNDLVAAVKSWATQTRMGLAEHEQRIKDIVQFPPPLDREQASYIEEAIKDPVKVRIFTRYAETVEWLRWVEEKGAFKPLFSLNNPSDEISQTFAWWFAEKYICRYPEDALAVVQRQGQVLSPLLWQIIASNLWRSEPLPEPKILAKWVAVLLASPNRLPSQGDYLDYLLQKCCRPEYATIAILIFKYLSTPYLVLEPSFTFFAERGHEGKQVTFEVAIPAEHYWLDKAWKEFFKPNLKNLVRDLEPIITGHLKEAHRLLCSVGYADDKWDPVSFTRASIEPHEQDRYPRGIDLLIDAARDIIECLLKHDPERAQIVIQEWALSETPMLKRLAIYGMTIDRNRSSNEKLQWLLTNNWLFVYGLKHEVFQLLKAAYPQADEAVRQRLLNDVEIYWAGSDSGEEDPAAVRRRSYEVYNLLYWLVQIAPHCSLARQKLSEIQDRHPEFQPREHPDLDWYGSEWVGPQSPITVDELLSKPPSDKINFLLTYRGEKFLGPDREGLMSAVREAVTRSFIWSSELVKELELRREWSTDLWDAIISGWQVAHLTETQWEEVLQFLERRTEIWQHGYKIAELLKKVVEKSEGGLSVALLSRAEALTDRLWQELEDYNEKEMENNDNDWLTRAINHIGGIITQFWLLALSRRQAEKGGDWQGIPDKYKTRFERIMSGKSSAAAMGRVIIASQLHFLFSLDRSWTCKKIVPLLNWDIDVQRAVQAWGGYLWWGRWNEALLPELLPLYEQAYNKLPRGLKVFDRLCDHLASIAVRSSVDPLQNGWLDRFIATVDEETRISWANKVAHELTRLSPEAAKEIWDKWIKNYWSRRIDGIPLPLSPAEVGVMVDWALALKPVFSEVVDLIVTGPIPVLRFSSIYYRLAKEKFAEKYPGDTARLLVHLLSGESRLFDYCHELKELCNDIFQSLPPDGIKPLKDHLIRLGCFPLS</sequence>
<dbReference type="OrthoDB" id="5521101at2"/>
<evidence type="ECO:0000313" key="3">
    <source>
        <dbReference type="Proteomes" id="UP000238415"/>
    </source>
</evidence>
<dbReference type="Pfam" id="PF13289">
    <property type="entry name" value="SIR2_2"/>
    <property type="match status" value="1"/>
</dbReference>
<keyword evidence="3" id="KW-1185">Reference proteome</keyword>
<dbReference type="EMBL" id="PVXM01000007">
    <property type="protein sequence ID" value="PRR74654.1"/>
    <property type="molecule type" value="Genomic_DNA"/>
</dbReference>
<evidence type="ECO:0000259" key="1">
    <source>
        <dbReference type="Pfam" id="PF13212"/>
    </source>
</evidence>